<reference evidence="2 3" key="1">
    <citation type="journal article" date="2015" name="Nature">
        <title>rRNA introns, odd ribosomes, and small enigmatic genomes across a large radiation of phyla.</title>
        <authorList>
            <person name="Brown C.T."/>
            <person name="Hug L.A."/>
            <person name="Thomas B.C."/>
            <person name="Sharon I."/>
            <person name="Castelle C.J."/>
            <person name="Singh A."/>
            <person name="Wilkins M.J."/>
            <person name="Williams K.H."/>
            <person name="Banfield J.F."/>
        </authorList>
    </citation>
    <scope>NUCLEOTIDE SEQUENCE [LARGE SCALE GENOMIC DNA]</scope>
</reference>
<sequence length="124" mass="13761">MDTKTSRITFYVALEFMNLIAIWLLAPLAALTPAVFWALIVASLTVDQFVLAWSAGVLVETNQINKLTVSGVWAAEQITQLAILTVLAIIHSGFLIGLLIAFILAGWTYYRGSFLGKLLDIRYW</sequence>
<keyword evidence="1" id="KW-0472">Membrane</keyword>
<evidence type="ECO:0000313" key="2">
    <source>
        <dbReference type="EMBL" id="KKT86283.1"/>
    </source>
</evidence>
<evidence type="ECO:0000256" key="1">
    <source>
        <dbReference type="SAM" id="Phobius"/>
    </source>
</evidence>
<proteinExistence type="predicted"/>
<accession>A0A0G1KRT7</accession>
<feature type="transmembrane region" description="Helical" evidence="1">
    <location>
        <begin position="81"/>
        <end position="110"/>
    </location>
</feature>
<evidence type="ECO:0000313" key="3">
    <source>
        <dbReference type="Proteomes" id="UP000034797"/>
    </source>
</evidence>
<keyword evidence="1" id="KW-0812">Transmembrane</keyword>
<dbReference type="EMBL" id="LCJW01000013">
    <property type="protein sequence ID" value="KKT86283.1"/>
    <property type="molecule type" value="Genomic_DNA"/>
</dbReference>
<protein>
    <submittedName>
        <fullName evidence="2">Uncharacterized protein</fullName>
    </submittedName>
</protein>
<keyword evidence="1" id="KW-1133">Transmembrane helix</keyword>
<dbReference type="AlphaFoldDB" id="A0A0G1KRT7"/>
<dbReference type="Proteomes" id="UP000034797">
    <property type="component" value="Unassembled WGS sequence"/>
</dbReference>
<gene>
    <name evidence="2" type="ORF">UW84_C0013G0007</name>
</gene>
<name>A0A0G1KRT7_9BACT</name>
<comment type="caution">
    <text evidence="2">The sequence shown here is derived from an EMBL/GenBank/DDBJ whole genome shotgun (WGS) entry which is preliminary data.</text>
</comment>
<feature type="transmembrane region" description="Helical" evidence="1">
    <location>
        <begin position="12"/>
        <end position="30"/>
    </location>
</feature>
<organism evidence="2 3">
    <name type="scientific">Candidatus Collierbacteria bacterium GW2011_GWA2_44_99</name>
    <dbReference type="NCBI Taxonomy" id="1618380"/>
    <lineage>
        <taxon>Bacteria</taxon>
        <taxon>Candidatus Collieribacteriota</taxon>
    </lineage>
</organism>